<keyword evidence="2" id="KW-1185">Reference proteome</keyword>
<dbReference type="OrthoDB" id="760345at2"/>
<sequence>MPRHLCFPMEYAKTYTVRWADMDPNVHMRHSAYTDYAAQLRLEFLADQGFPMQRFAELGIGPILFREDTRFLKEISLSETIKVTAELSGLSADGSRWRILHTIYKADGRVAATVAVDGAWLDLRLRKLTVPPPAMAEAMLQLDKHETYADIERKEK</sequence>
<organism evidence="1 2">
    <name type="scientific">Hymenobacter aquaticus</name>
    <dbReference type="NCBI Taxonomy" id="1867101"/>
    <lineage>
        <taxon>Bacteria</taxon>
        <taxon>Pseudomonadati</taxon>
        <taxon>Bacteroidota</taxon>
        <taxon>Cytophagia</taxon>
        <taxon>Cytophagales</taxon>
        <taxon>Hymenobacteraceae</taxon>
        <taxon>Hymenobacter</taxon>
    </lineage>
</organism>
<evidence type="ECO:0000313" key="1">
    <source>
        <dbReference type="EMBL" id="TGE24810.1"/>
    </source>
</evidence>
<dbReference type="InterPro" id="IPR050563">
    <property type="entry name" value="4-hydroxybenzoyl-CoA_TE"/>
</dbReference>
<protein>
    <submittedName>
        <fullName evidence="1">Thioesterase</fullName>
    </submittedName>
</protein>
<dbReference type="Gene3D" id="3.10.129.10">
    <property type="entry name" value="Hotdog Thioesterase"/>
    <property type="match status" value="1"/>
</dbReference>
<dbReference type="EMBL" id="SRLC01000001">
    <property type="protein sequence ID" value="TGE24810.1"/>
    <property type="molecule type" value="Genomic_DNA"/>
</dbReference>
<dbReference type="CDD" id="cd00586">
    <property type="entry name" value="4HBT"/>
    <property type="match status" value="1"/>
</dbReference>
<dbReference type="SUPFAM" id="SSF54637">
    <property type="entry name" value="Thioesterase/thiol ester dehydrase-isomerase"/>
    <property type="match status" value="1"/>
</dbReference>
<name>A0A4Z0Q446_9BACT</name>
<dbReference type="Pfam" id="PF13279">
    <property type="entry name" value="4HBT_2"/>
    <property type="match status" value="1"/>
</dbReference>
<accession>A0A4Z0Q446</accession>
<dbReference type="AlphaFoldDB" id="A0A4Z0Q446"/>
<reference evidence="1 2" key="1">
    <citation type="submission" date="2019-04" db="EMBL/GenBank/DDBJ databases">
        <authorList>
            <person name="Feng G."/>
            <person name="Zhang J."/>
            <person name="Zhu H."/>
        </authorList>
    </citation>
    <scope>NUCLEOTIDE SEQUENCE [LARGE SCALE GENOMIC DNA]</scope>
    <source>
        <strain evidence="1 2">JCM 31653</strain>
    </source>
</reference>
<dbReference type="PANTHER" id="PTHR31793:SF24">
    <property type="entry name" value="LONG-CHAIN ACYL-COA THIOESTERASE FADM"/>
    <property type="match status" value="1"/>
</dbReference>
<dbReference type="InterPro" id="IPR029069">
    <property type="entry name" value="HotDog_dom_sf"/>
</dbReference>
<evidence type="ECO:0000313" key="2">
    <source>
        <dbReference type="Proteomes" id="UP000297549"/>
    </source>
</evidence>
<comment type="caution">
    <text evidence="1">The sequence shown here is derived from an EMBL/GenBank/DDBJ whole genome shotgun (WGS) entry which is preliminary data.</text>
</comment>
<dbReference type="RefSeq" id="WP_135462389.1">
    <property type="nucleotide sequence ID" value="NZ_SRLC01000001.1"/>
</dbReference>
<dbReference type="PANTHER" id="PTHR31793">
    <property type="entry name" value="4-HYDROXYBENZOYL-COA THIOESTERASE FAMILY MEMBER"/>
    <property type="match status" value="1"/>
</dbReference>
<proteinExistence type="predicted"/>
<dbReference type="Proteomes" id="UP000297549">
    <property type="component" value="Unassembled WGS sequence"/>
</dbReference>
<gene>
    <name evidence="1" type="ORF">E5K00_06295</name>
</gene>
<dbReference type="GO" id="GO:0047617">
    <property type="term" value="F:fatty acyl-CoA hydrolase activity"/>
    <property type="evidence" value="ECO:0007669"/>
    <property type="project" value="TreeGrafter"/>
</dbReference>